<comment type="cofactor">
    <cofactor evidence="1">
        <name>pyridoxal 5'-phosphate</name>
        <dbReference type="ChEBI" id="CHEBI:597326"/>
    </cofactor>
</comment>
<evidence type="ECO:0000259" key="6">
    <source>
        <dbReference type="Pfam" id="PF00155"/>
    </source>
</evidence>
<reference evidence="7 8" key="1">
    <citation type="submission" date="2017-03" db="EMBL/GenBank/DDBJ databases">
        <title>Draft genome sequence of Streptomyces scabrisporus NF3, endophyte isolated from Amphipterygium adstringens.</title>
        <authorList>
            <person name="Vazquez M."/>
            <person name="Ceapa C.D."/>
            <person name="Rodriguez Luna D."/>
            <person name="Sanchez Esquivel S."/>
        </authorList>
    </citation>
    <scope>NUCLEOTIDE SEQUENCE [LARGE SCALE GENOMIC DNA]</scope>
    <source>
        <strain evidence="7 8">NF3</strain>
    </source>
</reference>
<dbReference type="STRING" id="159449.B4N89_33710"/>
<accession>A0A1T3NQK1</accession>
<keyword evidence="4" id="KW-0663">Pyridoxal phosphate</keyword>
<dbReference type="InterPro" id="IPR015422">
    <property type="entry name" value="PyrdxlP-dep_Trfase_small"/>
</dbReference>
<dbReference type="Gene3D" id="3.40.640.10">
    <property type="entry name" value="Type I PLP-dependent aspartate aminotransferase-like (Major domain)"/>
    <property type="match status" value="1"/>
</dbReference>
<feature type="region of interest" description="Disordered" evidence="5">
    <location>
        <begin position="325"/>
        <end position="344"/>
    </location>
</feature>
<dbReference type="InterPro" id="IPR015424">
    <property type="entry name" value="PyrdxlP-dep_Trfase"/>
</dbReference>
<dbReference type="RefSeq" id="WP_078980259.1">
    <property type="nucleotide sequence ID" value="NZ_MWQN01000002.1"/>
</dbReference>
<dbReference type="PANTHER" id="PTHR42790">
    <property type="entry name" value="AMINOTRANSFERASE"/>
    <property type="match status" value="1"/>
</dbReference>
<dbReference type="PANTHER" id="PTHR42790:SF19">
    <property type="entry name" value="KYNURENINE_ALPHA-AMINOADIPATE AMINOTRANSFERASE, MITOCHONDRIAL"/>
    <property type="match status" value="1"/>
</dbReference>
<dbReference type="SUPFAM" id="SSF53383">
    <property type="entry name" value="PLP-dependent transferases"/>
    <property type="match status" value="1"/>
</dbReference>
<proteinExistence type="predicted"/>
<protein>
    <recommendedName>
        <fullName evidence="6">Aminotransferase class I/classII large domain-containing protein</fullName>
    </recommendedName>
</protein>
<evidence type="ECO:0000256" key="2">
    <source>
        <dbReference type="ARBA" id="ARBA00022576"/>
    </source>
</evidence>
<organism evidence="7 8">
    <name type="scientific">Embleya scabrispora</name>
    <dbReference type="NCBI Taxonomy" id="159449"/>
    <lineage>
        <taxon>Bacteria</taxon>
        <taxon>Bacillati</taxon>
        <taxon>Actinomycetota</taxon>
        <taxon>Actinomycetes</taxon>
        <taxon>Kitasatosporales</taxon>
        <taxon>Streptomycetaceae</taxon>
        <taxon>Embleya</taxon>
    </lineage>
</organism>
<comment type="caution">
    <text evidence="7">The sequence shown here is derived from an EMBL/GenBank/DDBJ whole genome shotgun (WGS) entry which is preliminary data.</text>
</comment>
<gene>
    <name evidence="7" type="ORF">B4N89_33710</name>
</gene>
<dbReference type="AlphaFoldDB" id="A0A1T3NQK1"/>
<evidence type="ECO:0000256" key="4">
    <source>
        <dbReference type="ARBA" id="ARBA00022898"/>
    </source>
</evidence>
<keyword evidence="2" id="KW-0032">Aminotransferase</keyword>
<keyword evidence="3" id="KW-0808">Transferase</keyword>
<dbReference type="InterPro" id="IPR050859">
    <property type="entry name" value="Class-I_PLP-dep_aminotransf"/>
</dbReference>
<dbReference type="InterPro" id="IPR004839">
    <property type="entry name" value="Aminotransferase_I/II_large"/>
</dbReference>
<evidence type="ECO:0000313" key="7">
    <source>
        <dbReference type="EMBL" id="OPC79058.1"/>
    </source>
</evidence>
<evidence type="ECO:0000256" key="3">
    <source>
        <dbReference type="ARBA" id="ARBA00022679"/>
    </source>
</evidence>
<dbReference type="GO" id="GO:0030170">
    <property type="term" value="F:pyridoxal phosphate binding"/>
    <property type="evidence" value="ECO:0007669"/>
    <property type="project" value="InterPro"/>
</dbReference>
<dbReference type="Pfam" id="PF00155">
    <property type="entry name" value="Aminotran_1_2"/>
    <property type="match status" value="1"/>
</dbReference>
<evidence type="ECO:0000256" key="5">
    <source>
        <dbReference type="SAM" id="MobiDB-lite"/>
    </source>
</evidence>
<name>A0A1T3NQK1_9ACTN</name>
<dbReference type="Proteomes" id="UP000190037">
    <property type="component" value="Unassembled WGS sequence"/>
</dbReference>
<sequence length="344" mass="37124">MSPIRTPDSSIAPARVDPVLRSTALLDEVADRYPRAVSLAAGRPVDPARTQPADGHQEALAHALRALRRSDRDVVLAVAPTYIGLTRAARLAELPVVPVADGPRGVDLDDLAAQVHGARAAGLRPRALYLVPDFATPAGIGLDLPARHELLDLVADLDLPILEDDPYGPAPVPATADPHHRPPSLHALDTRRRVIHVDTFTRSGHIPPVTTGTRDRTTWAARVYLHNPRHLLEGLAGRFGHGPLAGRVHWHSPACGPFTVLTVPFVVDDALLEVSAREFGVLWTPMAHFYDPGIGPAHRLRLSGGDLDPARIDAGLDRLAALVGDRTGHRSRRPRRRVSTHPAP</sequence>
<evidence type="ECO:0000256" key="1">
    <source>
        <dbReference type="ARBA" id="ARBA00001933"/>
    </source>
</evidence>
<dbReference type="OrthoDB" id="199743at2"/>
<feature type="domain" description="Aminotransferase class I/classII large" evidence="6">
    <location>
        <begin position="44"/>
        <end position="168"/>
    </location>
</feature>
<evidence type="ECO:0000313" key="8">
    <source>
        <dbReference type="Proteomes" id="UP000190037"/>
    </source>
</evidence>
<feature type="compositionally biased region" description="Basic residues" evidence="5">
    <location>
        <begin position="329"/>
        <end position="344"/>
    </location>
</feature>
<dbReference type="GO" id="GO:0008483">
    <property type="term" value="F:transaminase activity"/>
    <property type="evidence" value="ECO:0007669"/>
    <property type="project" value="UniProtKB-KW"/>
</dbReference>
<dbReference type="Gene3D" id="3.90.1150.10">
    <property type="entry name" value="Aspartate Aminotransferase, domain 1"/>
    <property type="match status" value="1"/>
</dbReference>
<dbReference type="GO" id="GO:1901605">
    <property type="term" value="P:alpha-amino acid metabolic process"/>
    <property type="evidence" value="ECO:0007669"/>
    <property type="project" value="TreeGrafter"/>
</dbReference>
<keyword evidence="8" id="KW-1185">Reference proteome</keyword>
<dbReference type="EMBL" id="MWQN01000002">
    <property type="protein sequence ID" value="OPC79058.1"/>
    <property type="molecule type" value="Genomic_DNA"/>
</dbReference>
<dbReference type="InterPro" id="IPR015421">
    <property type="entry name" value="PyrdxlP-dep_Trfase_major"/>
</dbReference>